<proteinExistence type="predicted"/>
<protein>
    <submittedName>
        <fullName evidence="1">Uncharacterized protein</fullName>
    </submittedName>
</protein>
<dbReference type="AlphaFoldDB" id="A0AAD7WL33"/>
<reference evidence="1" key="1">
    <citation type="journal article" date="2023" name="Science">
        <title>Genome structures resolve the early diversification of teleost fishes.</title>
        <authorList>
            <person name="Parey E."/>
            <person name="Louis A."/>
            <person name="Montfort J."/>
            <person name="Bouchez O."/>
            <person name="Roques C."/>
            <person name="Iampietro C."/>
            <person name="Lluch J."/>
            <person name="Castinel A."/>
            <person name="Donnadieu C."/>
            <person name="Desvignes T."/>
            <person name="Floi Bucao C."/>
            <person name="Jouanno E."/>
            <person name="Wen M."/>
            <person name="Mejri S."/>
            <person name="Dirks R."/>
            <person name="Jansen H."/>
            <person name="Henkel C."/>
            <person name="Chen W.J."/>
            <person name="Zahm M."/>
            <person name="Cabau C."/>
            <person name="Klopp C."/>
            <person name="Thompson A.W."/>
            <person name="Robinson-Rechavi M."/>
            <person name="Braasch I."/>
            <person name="Lecointre G."/>
            <person name="Bobe J."/>
            <person name="Postlethwait J.H."/>
            <person name="Berthelot C."/>
            <person name="Roest Crollius H."/>
            <person name="Guiguen Y."/>
        </authorList>
    </citation>
    <scope>NUCLEOTIDE SEQUENCE</scope>
    <source>
        <strain evidence="1">NC1722</strain>
    </source>
</reference>
<gene>
    <name evidence="1" type="ORF">AAFF_G00391370</name>
</gene>
<accession>A0AAD7WL33</accession>
<comment type="caution">
    <text evidence="1">The sequence shown here is derived from an EMBL/GenBank/DDBJ whole genome shotgun (WGS) entry which is preliminary data.</text>
</comment>
<organism evidence="1 2">
    <name type="scientific">Aldrovandia affinis</name>
    <dbReference type="NCBI Taxonomy" id="143900"/>
    <lineage>
        <taxon>Eukaryota</taxon>
        <taxon>Metazoa</taxon>
        <taxon>Chordata</taxon>
        <taxon>Craniata</taxon>
        <taxon>Vertebrata</taxon>
        <taxon>Euteleostomi</taxon>
        <taxon>Actinopterygii</taxon>
        <taxon>Neopterygii</taxon>
        <taxon>Teleostei</taxon>
        <taxon>Notacanthiformes</taxon>
        <taxon>Halosauridae</taxon>
        <taxon>Aldrovandia</taxon>
    </lineage>
</organism>
<sequence length="102" mass="11299">MFIWYSTLRRGSNSEIRLLWCQPNENALKPSGAAHVNADALSRRDALWCQAAPPSWSELRGGGMCGSRPEAYQGVVVEEQYIVVRWLHPCTIMGSPGLTGHT</sequence>
<dbReference type="EMBL" id="JAINUG010000074">
    <property type="protein sequence ID" value="KAJ8400783.1"/>
    <property type="molecule type" value="Genomic_DNA"/>
</dbReference>
<keyword evidence="2" id="KW-1185">Reference proteome</keyword>
<evidence type="ECO:0000313" key="2">
    <source>
        <dbReference type="Proteomes" id="UP001221898"/>
    </source>
</evidence>
<evidence type="ECO:0000313" key="1">
    <source>
        <dbReference type="EMBL" id="KAJ8400783.1"/>
    </source>
</evidence>
<dbReference type="Proteomes" id="UP001221898">
    <property type="component" value="Unassembled WGS sequence"/>
</dbReference>
<name>A0AAD7WL33_9TELE</name>